<dbReference type="Proteomes" id="UP000824366">
    <property type="component" value="Chromosome"/>
</dbReference>
<accession>A0ABN6D103</accession>
<proteinExistence type="predicted"/>
<organism evidence="1 2">
    <name type="scientific">Rhodoferax lithotrophicus</name>
    <dbReference type="NCBI Taxonomy" id="2798804"/>
    <lineage>
        <taxon>Bacteria</taxon>
        <taxon>Pseudomonadati</taxon>
        <taxon>Pseudomonadota</taxon>
        <taxon>Betaproteobacteria</taxon>
        <taxon>Burkholderiales</taxon>
        <taxon>Comamonadaceae</taxon>
        <taxon>Rhodoferax</taxon>
    </lineage>
</organism>
<evidence type="ECO:0000313" key="2">
    <source>
        <dbReference type="Proteomes" id="UP000824366"/>
    </source>
</evidence>
<name>A0ABN6D103_9BURK</name>
<protein>
    <submittedName>
        <fullName evidence="1">Uncharacterized protein</fullName>
    </submittedName>
</protein>
<sequence length="44" mass="4773">MVSHLAAQAARCMLKTDLQKMSRVCTLGEMSFANVEACFVGLPL</sequence>
<dbReference type="EMBL" id="AP024238">
    <property type="protein sequence ID" value="BCO25308.1"/>
    <property type="molecule type" value="Genomic_DNA"/>
</dbReference>
<evidence type="ECO:0000313" key="1">
    <source>
        <dbReference type="EMBL" id="BCO25308.1"/>
    </source>
</evidence>
<reference evidence="1 2" key="1">
    <citation type="journal article" date="2021" name="Microbiol. Spectr.">
        <title>A Single Bacterium Capable of Oxidation and Reduction of Iron at Circumneutral pH.</title>
        <authorList>
            <person name="Kato S."/>
            <person name="Ohkuma M."/>
        </authorList>
    </citation>
    <scope>NUCLEOTIDE SEQUENCE [LARGE SCALE GENOMIC DNA]</scope>
    <source>
        <strain evidence="1 2">MIZ03</strain>
    </source>
</reference>
<gene>
    <name evidence="1" type="ORF">MIZ03_0168</name>
</gene>
<keyword evidence="2" id="KW-1185">Reference proteome</keyword>